<dbReference type="AlphaFoldDB" id="A0A1I7UWI7"/>
<sequence>MISPLLASFEGNMNYEEYIKKCGEEAVKKKIEEEAKTLKRKSTREESGPVLKAVKQEVIEPWEEEFAHGKEN</sequence>
<evidence type="ECO:0000313" key="2">
    <source>
        <dbReference type="WBParaSite" id="Csp11.Scaffold630.g20052.t1"/>
    </source>
</evidence>
<dbReference type="WBParaSite" id="Csp11.Scaffold630.g20052.t1">
    <property type="protein sequence ID" value="Csp11.Scaffold630.g20052.t1"/>
    <property type="gene ID" value="Csp11.Scaffold630.g20052"/>
</dbReference>
<dbReference type="Proteomes" id="UP000095282">
    <property type="component" value="Unplaced"/>
</dbReference>
<protein>
    <submittedName>
        <fullName evidence="2">DUF3847 domain-containing protein</fullName>
    </submittedName>
</protein>
<proteinExistence type="predicted"/>
<organism evidence="1 2">
    <name type="scientific">Caenorhabditis tropicalis</name>
    <dbReference type="NCBI Taxonomy" id="1561998"/>
    <lineage>
        <taxon>Eukaryota</taxon>
        <taxon>Metazoa</taxon>
        <taxon>Ecdysozoa</taxon>
        <taxon>Nematoda</taxon>
        <taxon>Chromadorea</taxon>
        <taxon>Rhabditida</taxon>
        <taxon>Rhabditina</taxon>
        <taxon>Rhabditomorpha</taxon>
        <taxon>Rhabditoidea</taxon>
        <taxon>Rhabditidae</taxon>
        <taxon>Peloderinae</taxon>
        <taxon>Caenorhabditis</taxon>
    </lineage>
</organism>
<evidence type="ECO:0000313" key="1">
    <source>
        <dbReference type="Proteomes" id="UP000095282"/>
    </source>
</evidence>
<reference evidence="2" key="1">
    <citation type="submission" date="2016-11" db="UniProtKB">
        <authorList>
            <consortium name="WormBaseParasite"/>
        </authorList>
    </citation>
    <scope>IDENTIFICATION</scope>
</reference>
<keyword evidence="1" id="KW-1185">Reference proteome</keyword>
<accession>A0A1I7UWI7</accession>
<name>A0A1I7UWI7_9PELO</name>